<dbReference type="eggNOG" id="arCOG08183">
    <property type="taxonomic scope" value="Archaea"/>
</dbReference>
<dbReference type="Proteomes" id="UP000017840">
    <property type="component" value="Unassembled WGS sequence"/>
</dbReference>
<feature type="region of interest" description="Disordered" evidence="1">
    <location>
        <begin position="61"/>
        <end position="89"/>
    </location>
</feature>
<dbReference type="EMBL" id="ASGZ01000052">
    <property type="protein sequence ID" value="ESP87684.1"/>
    <property type="molecule type" value="Genomic_DNA"/>
</dbReference>
<comment type="caution">
    <text evidence="3">The sequence shown here is derived from an EMBL/GenBank/DDBJ whole genome shotgun (WGS) entry which is preliminary data.</text>
</comment>
<keyword evidence="2" id="KW-0472">Membrane</keyword>
<proteinExistence type="predicted"/>
<keyword evidence="4" id="KW-1185">Reference proteome</keyword>
<feature type="transmembrane region" description="Helical" evidence="2">
    <location>
        <begin position="34"/>
        <end position="50"/>
    </location>
</feature>
<dbReference type="InterPro" id="IPR055955">
    <property type="entry name" value="DUF7533"/>
</dbReference>
<reference evidence="3 4" key="1">
    <citation type="journal article" date="2013" name="Genome Announc.">
        <title>Draft Genome Sequence of 'Candidatus Halobonum tyrrellensis' Strain G22, Isolated from the Hypersaline Waters of Lake Tyrrell, Australia.</title>
        <authorList>
            <person name="Ugalde J.A."/>
            <person name="Narasingarao P."/>
            <person name="Kuo S."/>
            <person name="Podell S."/>
            <person name="Allen E.E."/>
        </authorList>
    </citation>
    <scope>NUCLEOTIDE SEQUENCE [LARGE SCALE GENOMIC DNA]</scope>
    <source>
        <strain evidence="3 4">G22</strain>
    </source>
</reference>
<organism evidence="3 4">
    <name type="scientific">Candidatus Halobonum tyrrellensis G22</name>
    <dbReference type="NCBI Taxonomy" id="1324957"/>
    <lineage>
        <taxon>Archaea</taxon>
        <taxon>Methanobacteriati</taxon>
        <taxon>Methanobacteriota</taxon>
        <taxon>Stenosarchaea group</taxon>
        <taxon>Halobacteria</taxon>
        <taxon>Halobacteriales</taxon>
        <taxon>Haloferacaceae</taxon>
        <taxon>Candidatus Halobonum</taxon>
    </lineage>
</organism>
<keyword evidence="2" id="KW-0812">Transmembrane</keyword>
<evidence type="ECO:0000256" key="1">
    <source>
        <dbReference type="SAM" id="MobiDB-lite"/>
    </source>
</evidence>
<evidence type="ECO:0000256" key="2">
    <source>
        <dbReference type="SAM" id="Phobius"/>
    </source>
</evidence>
<dbReference type="Pfam" id="PF24377">
    <property type="entry name" value="DUF7533"/>
    <property type="match status" value="1"/>
</dbReference>
<protein>
    <submittedName>
        <fullName evidence="3">Uncharacterized protein</fullName>
    </submittedName>
</protein>
<sequence length="89" mass="9051">MALGILDLVGLGASLLFAIPLAGYGLGRLSDGDPLVGAAFVAVAALMVYLPQRLTTPGDIPGKIAERTVGSAVTTPDGEEEPVERSDSE</sequence>
<name>V4HID6_9EURY</name>
<dbReference type="STRING" id="1324957.K933_12725"/>
<dbReference type="OrthoDB" id="157531at2157"/>
<dbReference type="RefSeq" id="WP_023395120.1">
    <property type="nucleotide sequence ID" value="NZ_ASGZ01000052.1"/>
</dbReference>
<accession>V4HID6</accession>
<evidence type="ECO:0000313" key="4">
    <source>
        <dbReference type="Proteomes" id="UP000017840"/>
    </source>
</evidence>
<evidence type="ECO:0000313" key="3">
    <source>
        <dbReference type="EMBL" id="ESP87684.1"/>
    </source>
</evidence>
<dbReference type="AlphaFoldDB" id="V4HID6"/>
<keyword evidence="2" id="KW-1133">Transmembrane helix</keyword>
<gene>
    <name evidence="3" type="ORF">K933_12725</name>
</gene>